<gene>
    <name evidence="1" type="ORF">RRG08_057805</name>
</gene>
<name>A0AAE1CJ83_9GAST</name>
<proteinExistence type="predicted"/>
<sequence length="59" mass="6661">TSFCCIKTAVGQACRVRLQARTNISSSSIYLCWPNRQKLCSIELRQPVSSHSDIFSIKK</sequence>
<keyword evidence="2" id="KW-1185">Reference proteome</keyword>
<dbReference type="AlphaFoldDB" id="A0AAE1CJ83"/>
<reference evidence="1" key="1">
    <citation type="journal article" date="2023" name="G3 (Bethesda)">
        <title>A reference genome for the long-term kleptoplast-retaining sea slug Elysia crispata morphotype clarki.</title>
        <authorList>
            <person name="Eastman K.E."/>
            <person name="Pendleton A.L."/>
            <person name="Shaikh M.A."/>
            <person name="Suttiyut T."/>
            <person name="Ogas R."/>
            <person name="Tomko P."/>
            <person name="Gavelis G."/>
            <person name="Widhalm J.R."/>
            <person name="Wisecaver J.H."/>
        </authorList>
    </citation>
    <scope>NUCLEOTIDE SEQUENCE</scope>
    <source>
        <strain evidence="1">ECLA1</strain>
    </source>
</reference>
<evidence type="ECO:0000313" key="1">
    <source>
        <dbReference type="EMBL" id="KAK3696333.1"/>
    </source>
</evidence>
<protein>
    <submittedName>
        <fullName evidence="1">Uncharacterized protein</fullName>
    </submittedName>
</protein>
<comment type="caution">
    <text evidence="1">The sequence shown here is derived from an EMBL/GenBank/DDBJ whole genome shotgun (WGS) entry which is preliminary data.</text>
</comment>
<evidence type="ECO:0000313" key="2">
    <source>
        <dbReference type="Proteomes" id="UP001283361"/>
    </source>
</evidence>
<dbReference type="EMBL" id="JAWDGP010008048">
    <property type="protein sequence ID" value="KAK3696333.1"/>
    <property type="molecule type" value="Genomic_DNA"/>
</dbReference>
<dbReference type="Proteomes" id="UP001283361">
    <property type="component" value="Unassembled WGS sequence"/>
</dbReference>
<organism evidence="1 2">
    <name type="scientific">Elysia crispata</name>
    <name type="common">lettuce slug</name>
    <dbReference type="NCBI Taxonomy" id="231223"/>
    <lineage>
        <taxon>Eukaryota</taxon>
        <taxon>Metazoa</taxon>
        <taxon>Spiralia</taxon>
        <taxon>Lophotrochozoa</taxon>
        <taxon>Mollusca</taxon>
        <taxon>Gastropoda</taxon>
        <taxon>Heterobranchia</taxon>
        <taxon>Euthyneura</taxon>
        <taxon>Panpulmonata</taxon>
        <taxon>Sacoglossa</taxon>
        <taxon>Placobranchoidea</taxon>
        <taxon>Plakobranchidae</taxon>
        <taxon>Elysia</taxon>
    </lineage>
</organism>
<accession>A0AAE1CJ83</accession>
<feature type="non-terminal residue" evidence="1">
    <location>
        <position position="1"/>
    </location>
</feature>